<dbReference type="GO" id="GO:0005829">
    <property type="term" value="C:cytosol"/>
    <property type="evidence" value="ECO:0007669"/>
    <property type="project" value="TreeGrafter"/>
</dbReference>
<dbReference type="EMBL" id="UINC01000793">
    <property type="protein sequence ID" value="SUZ61292.1"/>
    <property type="molecule type" value="Genomic_DNA"/>
</dbReference>
<gene>
    <name evidence="9" type="ORF">METZ01_LOCUS14146</name>
</gene>
<evidence type="ECO:0000256" key="1">
    <source>
        <dbReference type="ARBA" id="ARBA00005196"/>
    </source>
</evidence>
<dbReference type="InterPro" id="IPR018510">
    <property type="entry name" value="DAP_epimerase_AS"/>
</dbReference>
<dbReference type="GO" id="GO:0008837">
    <property type="term" value="F:diaminopimelate epimerase activity"/>
    <property type="evidence" value="ECO:0007669"/>
    <property type="project" value="UniProtKB-EC"/>
</dbReference>
<dbReference type="Gene3D" id="3.10.310.10">
    <property type="entry name" value="Diaminopimelate Epimerase, Chain A, domain 1"/>
    <property type="match status" value="2"/>
</dbReference>
<dbReference type="Pfam" id="PF01678">
    <property type="entry name" value="DAP_epimerase"/>
    <property type="match status" value="2"/>
</dbReference>
<comment type="pathway">
    <text evidence="1">Amino-acid biosynthesis; L-lysine biosynthesis via DAP pathway; DL-2,6-diaminopimelate from LL-2,6-diaminopimelate: step 1/1.</text>
</comment>
<comment type="similarity">
    <text evidence="2">Belongs to the diaminopimelate epimerase family.</text>
</comment>
<dbReference type="PANTHER" id="PTHR31689">
    <property type="entry name" value="DIAMINOPIMELATE EPIMERASE, CHLOROPLASTIC"/>
    <property type="match status" value="1"/>
</dbReference>
<dbReference type="HAMAP" id="MF_00197">
    <property type="entry name" value="DAP_epimerase"/>
    <property type="match status" value="1"/>
</dbReference>
<dbReference type="SUPFAM" id="SSF54506">
    <property type="entry name" value="Diaminopimelate epimerase-like"/>
    <property type="match status" value="2"/>
</dbReference>
<reference evidence="9" key="1">
    <citation type="submission" date="2018-05" db="EMBL/GenBank/DDBJ databases">
        <authorList>
            <person name="Lanie J.A."/>
            <person name="Ng W.-L."/>
            <person name="Kazmierczak K.M."/>
            <person name="Andrzejewski T.M."/>
            <person name="Davidsen T.M."/>
            <person name="Wayne K.J."/>
            <person name="Tettelin H."/>
            <person name="Glass J.I."/>
            <person name="Rusch D."/>
            <person name="Podicherti R."/>
            <person name="Tsui H.-C.T."/>
            <person name="Winkler M.E."/>
        </authorList>
    </citation>
    <scope>NUCLEOTIDE SEQUENCE</scope>
</reference>
<evidence type="ECO:0000256" key="7">
    <source>
        <dbReference type="ARBA" id="ARBA00023235"/>
    </source>
</evidence>
<protein>
    <recommendedName>
        <fullName evidence="3">diaminopimelate epimerase</fullName>
        <ecNumber evidence="3">5.1.1.7</ecNumber>
    </recommendedName>
</protein>
<dbReference type="EC" id="5.1.1.7" evidence="3"/>
<evidence type="ECO:0000256" key="8">
    <source>
        <dbReference type="ARBA" id="ARBA00051712"/>
    </source>
</evidence>
<organism evidence="9">
    <name type="scientific">marine metagenome</name>
    <dbReference type="NCBI Taxonomy" id="408172"/>
    <lineage>
        <taxon>unclassified sequences</taxon>
        <taxon>metagenomes</taxon>
        <taxon>ecological metagenomes</taxon>
    </lineage>
</organism>
<dbReference type="PANTHER" id="PTHR31689:SF0">
    <property type="entry name" value="DIAMINOPIMELATE EPIMERASE"/>
    <property type="match status" value="1"/>
</dbReference>
<evidence type="ECO:0000256" key="6">
    <source>
        <dbReference type="ARBA" id="ARBA00023154"/>
    </source>
</evidence>
<evidence type="ECO:0000256" key="4">
    <source>
        <dbReference type="ARBA" id="ARBA00022490"/>
    </source>
</evidence>
<dbReference type="GO" id="GO:0009089">
    <property type="term" value="P:lysine biosynthetic process via diaminopimelate"/>
    <property type="evidence" value="ECO:0007669"/>
    <property type="project" value="UniProtKB-UniPathway"/>
</dbReference>
<sequence length="283" mass="30747">MQLKFTKMHGLGNDFLILELVTQNFNLTSDLIRTWGDRRTGIGFDQLLVVHPPSNPETDFRYQIFNVDGTEAKQCGNGARCIAKYVIHAGLTIKKTLRMDAPGGIVDTSILSDVADGPNTSTVRVNMGIPCTKPSSIPFITDEPAIEYTFDVGSQEIEVVPLSMGNPHAVVIVANINDAPVTEWARILQTESRFPEGVNVGFMQIVDRQFVRLRVIERGVGETLACGTGACAGVVAGHLLGKLDDRVKVSLPGGKVRIMWKGESSSVEMTGPATWVYDGELST</sequence>
<evidence type="ECO:0000256" key="3">
    <source>
        <dbReference type="ARBA" id="ARBA00013080"/>
    </source>
</evidence>
<evidence type="ECO:0000313" key="9">
    <source>
        <dbReference type="EMBL" id="SUZ61292.1"/>
    </source>
</evidence>
<dbReference type="NCBIfam" id="TIGR00652">
    <property type="entry name" value="DapF"/>
    <property type="match status" value="1"/>
</dbReference>
<dbReference type="InterPro" id="IPR001653">
    <property type="entry name" value="DAP_epimerase_DapF"/>
</dbReference>
<dbReference type="FunFam" id="3.10.310.10:FF:000001">
    <property type="entry name" value="Diaminopimelate epimerase"/>
    <property type="match status" value="1"/>
</dbReference>
<dbReference type="PROSITE" id="PS01326">
    <property type="entry name" value="DAP_EPIMERASE"/>
    <property type="match status" value="1"/>
</dbReference>
<evidence type="ECO:0000256" key="2">
    <source>
        <dbReference type="ARBA" id="ARBA00010219"/>
    </source>
</evidence>
<dbReference type="UniPathway" id="UPA00034">
    <property type="reaction ID" value="UER00025"/>
</dbReference>
<keyword evidence="6" id="KW-0457">Lysine biosynthesis</keyword>
<comment type="catalytic activity">
    <reaction evidence="8">
        <text>(2S,6S)-2,6-diaminopimelate = meso-2,6-diaminopimelate</text>
        <dbReference type="Rhea" id="RHEA:15393"/>
        <dbReference type="ChEBI" id="CHEBI:57609"/>
        <dbReference type="ChEBI" id="CHEBI:57791"/>
        <dbReference type="EC" id="5.1.1.7"/>
    </reaction>
</comment>
<name>A0A381P2Z4_9ZZZZ</name>
<proteinExistence type="inferred from homology"/>
<evidence type="ECO:0000256" key="5">
    <source>
        <dbReference type="ARBA" id="ARBA00022605"/>
    </source>
</evidence>
<accession>A0A381P2Z4</accession>
<keyword evidence="4" id="KW-0963">Cytoplasm</keyword>
<dbReference type="AlphaFoldDB" id="A0A381P2Z4"/>
<keyword evidence="5" id="KW-0028">Amino-acid biosynthesis</keyword>
<keyword evidence="7" id="KW-0413">Isomerase</keyword>